<evidence type="ECO:0000256" key="7">
    <source>
        <dbReference type="ARBA" id="ARBA00037085"/>
    </source>
</evidence>
<dbReference type="InterPro" id="IPR009075">
    <property type="entry name" value="AcylCo_DH/oxidase_C"/>
</dbReference>
<evidence type="ECO:0000256" key="4">
    <source>
        <dbReference type="ARBA" id="ARBA00022630"/>
    </source>
</evidence>
<dbReference type="SUPFAM" id="SSF47203">
    <property type="entry name" value="Acyl-CoA dehydrogenase C-terminal domain-like"/>
    <property type="match status" value="1"/>
</dbReference>
<evidence type="ECO:0000256" key="10">
    <source>
        <dbReference type="RuleBase" id="RU362125"/>
    </source>
</evidence>
<reference evidence="14 15" key="1">
    <citation type="submission" date="2019-10" db="EMBL/GenBank/DDBJ databases">
        <title>Whole genome shotgun sequence of Acrocarpospora pleiomorpha NBRC 16267.</title>
        <authorList>
            <person name="Ichikawa N."/>
            <person name="Kimura A."/>
            <person name="Kitahashi Y."/>
            <person name="Komaki H."/>
            <person name="Oguchi A."/>
        </authorList>
    </citation>
    <scope>NUCLEOTIDE SEQUENCE [LARGE SCALE GENOMIC DNA]</scope>
    <source>
        <strain evidence="14 15">NBRC 16267</strain>
    </source>
</reference>
<dbReference type="GO" id="GO:0050660">
    <property type="term" value="F:flavin adenine dinucleotide binding"/>
    <property type="evidence" value="ECO:0007669"/>
    <property type="project" value="InterPro"/>
</dbReference>
<evidence type="ECO:0000313" key="15">
    <source>
        <dbReference type="Proteomes" id="UP000377595"/>
    </source>
</evidence>
<evidence type="ECO:0000256" key="8">
    <source>
        <dbReference type="ARBA" id="ARBA00040394"/>
    </source>
</evidence>
<dbReference type="Proteomes" id="UP000377595">
    <property type="component" value="Unassembled WGS sequence"/>
</dbReference>
<dbReference type="SUPFAM" id="SSF56645">
    <property type="entry name" value="Acyl-CoA dehydrogenase NM domain-like"/>
    <property type="match status" value="1"/>
</dbReference>
<dbReference type="PANTHER" id="PTHR48083:SF20">
    <property type="entry name" value="LONG-CHAIN SPECIFIC ACYL-COA DEHYDROGENASE, MITOCHONDRIAL"/>
    <property type="match status" value="1"/>
</dbReference>
<dbReference type="Pfam" id="PF02770">
    <property type="entry name" value="Acyl-CoA_dh_M"/>
    <property type="match status" value="1"/>
</dbReference>
<comment type="function">
    <text evidence="7">Catalyzes the dehydrogenation at the alpha-beta position of ACP-bound acyl chains. This results in the introduction of a double bond in the lipidic chain, which is further transferred to the epsilon-amino group of lysine residue in the mycobactin core by MbtK.</text>
</comment>
<dbReference type="FunFam" id="2.40.110.10:FF:000002">
    <property type="entry name" value="Acyl-CoA dehydrogenase fadE12"/>
    <property type="match status" value="1"/>
</dbReference>
<evidence type="ECO:0000256" key="5">
    <source>
        <dbReference type="ARBA" id="ARBA00022827"/>
    </source>
</evidence>
<feature type="domain" description="Acyl-CoA dehydrogenase/oxidase N-terminal" evidence="13">
    <location>
        <begin position="14"/>
        <end position="124"/>
    </location>
</feature>
<dbReference type="InterPro" id="IPR009100">
    <property type="entry name" value="AcylCoA_DH/oxidase_NM_dom_sf"/>
</dbReference>
<dbReference type="FunFam" id="1.20.140.10:FF:000001">
    <property type="entry name" value="Acyl-CoA dehydrogenase"/>
    <property type="match status" value="1"/>
</dbReference>
<evidence type="ECO:0000256" key="2">
    <source>
        <dbReference type="ARBA" id="ARBA00005102"/>
    </source>
</evidence>
<proteinExistence type="inferred from homology"/>
<dbReference type="InterPro" id="IPR006089">
    <property type="entry name" value="Acyl-CoA_DH_CS"/>
</dbReference>
<dbReference type="Gene3D" id="1.20.140.10">
    <property type="entry name" value="Butyryl-CoA Dehydrogenase, subunit A, domain 3"/>
    <property type="match status" value="1"/>
</dbReference>
<dbReference type="GO" id="GO:0005737">
    <property type="term" value="C:cytoplasm"/>
    <property type="evidence" value="ECO:0007669"/>
    <property type="project" value="TreeGrafter"/>
</dbReference>
<evidence type="ECO:0000313" key="14">
    <source>
        <dbReference type="EMBL" id="GES17177.1"/>
    </source>
</evidence>
<evidence type="ECO:0000259" key="13">
    <source>
        <dbReference type="Pfam" id="PF02771"/>
    </source>
</evidence>
<keyword evidence="4 10" id="KW-0285">Flavoprotein</keyword>
<evidence type="ECO:0000259" key="11">
    <source>
        <dbReference type="Pfam" id="PF00441"/>
    </source>
</evidence>
<dbReference type="InterPro" id="IPR013786">
    <property type="entry name" value="AcylCoA_DH/ox_N"/>
</dbReference>
<dbReference type="GO" id="GO:0003995">
    <property type="term" value="F:acyl-CoA dehydrogenase activity"/>
    <property type="evidence" value="ECO:0007669"/>
    <property type="project" value="InterPro"/>
</dbReference>
<dbReference type="Gene3D" id="2.40.110.10">
    <property type="entry name" value="Butyryl-CoA Dehydrogenase, subunit A, domain 2"/>
    <property type="match status" value="1"/>
</dbReference>
<dbReference type="OrthoDB" id="2769798at2"/>
<keyword evidence="6 10" id="KW-0560">Oxidoreductase</keyword>
<name>A0A5M3X665_9ACTN</name>
<dbReference type="Pfam" id="PF00441">
    <property type="entry name" value="Acyl-CoA_dh_1"/>
    <property type="match status" value="1"/>
</dbReference>
<evidence type="ECO:0000256" key="1">
    <source>
        <dbReference type="ARBA" id="ARBA00001974"/>
    </source>
</evidence>
<dbReference type="Pfam" id="PF02771">
    <property type="entry name" value="Acyl-CoA_dh_N"/>
    <property type="match status" value="1"/>
</dbReference>
<comment type="cofactor">
    <cofactor evidence="1 10">
        <name>FAD</name>
        <dbReference type="ChEBI" id="CHEBI:57692"/>
    </cofactor>
</comment>
<comment type="pathway">
    <text evidence="2">Siderophore biosynthesis; mycobactin biosynthesis.</text>
</comment>
<dbReference type="GO" id="GO:0033539">
    <property type="term" value="P:fatty acid beta-oxidation using acyl-CoA dehydrogenase"/>
    <property type="evidence" value="ECO:0007669"/>
    <property type="project" value="TreeGrafter"/>
</dbReference>
<dbReference type="AlphaFoldDB" id="A0A5M3X665"/>
<accession>A0A5M3X665</accession>
<keyword evidence="5 10" id="KW-0274">FAD</keyword>
<feature type="domain" description="Acyl-CoA dehydrogenase/oxidase C-terminal" evidence="11">
    <location>
        <begin position="237"/>
        <end position="385"/>
    </location>
</feature>
<dbReference type="Gene3D" id="1.10.540.10">
    <property type="entry name" value="Acyl-CoA dehydrogenase/oxidase, N-terminal domain"/>
    <property type="match status" value="1"/>
</dbReference>
<dbReference type="InterPro" id="IPR006091">
    <property type="entry name" value="Acyl-CoA_Oxase/DH_mid-dom"/>
</dbReference>
<gene>
    <name evidence="14" type="ORF">Aple_000720</name>
</gene>
<dbReference type="InterPro" id="IPR050741">
    <property type="entry name" value="Acyl-CoA_dehydrogenase"/>
</dbReference>
<dbReference type="PANTHER" id="PTHR48083">
    <property type="entry name" value="MEDIUM-CHAIN SPECIFIC ACYL-COA DEHYDROGENASE, MITOCHONDRIAL-RELATED"/>
    <property type="match status" value="1"/>
</dbReference>
<comment type="similarity">
    <text evidence="3 10">Belongs to the acyl-CoA dehydrogenase family.</text>
</comment>
<comment type="caution">
    <text evidence="14">The sequence shown here is derived from an EMBL/GenBank/DDBJ whole genome shotgun (WGS) entry which is preliminary data.</text>
</comment>
<feature type="domain" description="Acyl-CoA oxidase/dehydrogenase middle" evidence="12">
    <location>
        <begin position="128"/>
        <end position="224"/>
    </location>
</feature>
<dbReference type="EMBL" id="BLAF01000004">
    <property type="protein sequence ID" value="GES17177.1"/>
    <property type="molecule type" value="Genomic_DNA"/>
</dbReference>
<evidence type="ECO:0000256" key="9">
    <source>
        <dbReference type="ARBA" id="ARBA00042660"/>
    </source>
</evidence>
<organism evidence="14 15">
    <name type="scientific">Acrocarpospora pleiomorpha</name>
    <dbReference type="NCBI Taxonomy" id="90975"/>
    <lineage>
        <taxon>Bacteria</taxon>
        <taxon>Bacillati</taxon>
        <taxon>Actinomycetota</taxon>
        <taxon>Actinomycetes</taxon>
        <taxon>Streptosporangiales</taxon>
        <taxon>Streptosporangiaceae</taxon>
        <taxon>Acrocarpospora</taxon>
    </lineage>
</organism>
<keyword evidence="15" id="KW-1185">Reference proteome</keyword>
<dbReference type="InterPro" id="IPR036250">
    <property type="entry name" value="AcylCo_DH-like_C"/>
</dbReference>
<dbReference type="InterPro" id="IPR037069">
    <property type="entry name" value="AcylCoA_DH/ox_N_sf"/>
</dbReference>
<dbReference type="InterPro" id="IPR046373">
    <property type="entry name" value="Acyl-CoA_Oxase/DH_mid-dom_sf"/>
</dbReference>
<dbReference type="PROSITE" id="PS00073">
    <property type="entry name" value="ACYL_COA_DH_2"/>
    <property type="match status" value="1"/>
</dbReference>
<evidence type="ECO:0000256" key="6">
    <source>
        <dbReference type="ARBA" id="ARBA00023002"/>
    </source>
</evidence>
<sequence>MTAGGTYRPSWHGEDTEALASLTTAFMRKEFVPHRERFEEQQHVDRELWRSAGEHGLLCCAVPIEFGGPGGELVHDLAVLEAHTRMADATWGNMVHSGIVSHYILAFGTEEQKHRWLPGMVAGDLVAAIAMTEPGTGSDLQAITTRAKREGTEYVINGAKTFISNGYLADLVIVVASTDPAAGHRGISLIVVETAGCPGFSRGRMLRKLGSHSADTSELFFDDVRVPATNLLGGEEGRGFVQLMEQLPQERLLIGLQAAGMTALALEETIAYTKSRQAFGRSVFDNQNTQFVLAEAATKADAARVFLDWCIGRHLAGQLTAATAAQCKWLLTEVLCEVVDQCLQLFGGYGYMTEYPIARLYADARATKIFGGTNEIMRQVIAKSL</sequence>
<evidence type="ECO:0000256" key="3">
    <source>
        <dbReference type="ARBA" id="ARBA00009347"/>
    </source>
</evidence>
<dbReference type="RefSeq" id="WP_155342379.1">
    <property type="nucleotide sequence ID" value="NZ_BAAAHM010000001.1"/>
</dbReference>
<evidence type="ECO:0000259" key="12">
    <source>
        <dbReference type="Pfam" id="PF02770"/>
    </source>
</evidence>
<protein>
    <recommendedName>
        <fullName evidence="8">Acyl-[acyl-carrier-protein] dehydrogenase MbtN</fullName>
    </recommendedName>
    <alternativeName>
        <fullName evidence="9">Mycobactin synthase protein N</fullName>
    </alternativeName>
</protein>